<sequence>MCILIAPPSVKMSQRKCCKLMSFAQPRPGLTHTYSAKFRLPSPGSTMRLSTILFITAITISSALQLPPNTMSEQGAQKIEPAINKHLSDTSSFNEFELPRAHFSAIFNFLKKFAAK</sequence>
<dbReference type="GeneID" id="36395364"/>
<dbReference type="RefSeq" id="XP_024572356.1">
    <property type="nucleotide sequence ID" value="XM_024730281.1"/>
</dbReference>
<organism evidence="1 2">
    <name type="scientific">Plasmopara halstedii</name>
    <name type="common">Downy mildew of sunflower</name>
    <dbReference type="NCBI Taxonomy" id="4781"/>
    <lineage>
        <taxon>Eukaryota</taxon>
        <taxon>Sar</taxon>
        <taxon>Stramenopiles</taxon>
        <taxon>Oomycota</taxon>
        <taxon>Peronosporomycetes</taxon>
        <taxon>Peronosporales</taxon>
        <taxon>Peronosporaceae</taxon>
        <taxon>Plasmopara</taxon>
    </lineage>
</organism>
<reference evidence="2" key="1">
    <citation type="submission" date="2014-09" db="EMBL/GenBank/DDBJ databases">
        <authorList>
            <person name="Sharma Rahul"/>
            <person name="Thines Marco"/>
        </authorList>
    </citation>
    <scope>NUCLEOTIDE SEQUENCE [LARGE SCALE GENOMIC DNA]</scope>
</reference>
<dbReference type="Proteomes" id="UP000054928">
    <property type="component" value="Unassembled WGS sequence"/>
</dbReference>
<name>A0A0N7L3I7_PLAHL</name>
<proteinExistence type="predicted"/>
<accession>A0A0N7L3I7</accession>
<dbReference type="EMBL" id="CCYD01000109">
    <property type="protein sequence ID" value="CEG35987.1"/>
    <property type="molecule type" value="Genomic_DNA"/>
</dbReference>
<dbReference type="AlphaFoldDB" id="A0A0N7L3I7"/>
<evidence type="ECO:0000313" key="2">
    <source>
        <dbReference type="Proteomes" id="UP000054928"/>
    </source>
</evidence>
<evidence type="ECO:0000313" key="1">
    <source>
        <dbReference type="EMBL" id="CEG35987.1"/>
    </source>
</evidence>
<protein>
    <submittedName>
        <fullName evidence="1">Uncharacterized protein</fullName>
    </submittedName>
</protein>
<keyword evidence="2" id="KW-1185">Reference proteome</keyword>